<reference evidence="1 2" key="1">
    <citation type="submission" date="2022-04" db="EMBL/GenBank/DDBJ databases">
        <title>Positive selection, recombination, and allopatry shape intraspecific diversity of widespread and dominant cyanobacteria.</title>
        <authorList>
            <person name="Wei J."/>
            <person name="Shu W."/>
            <person name="Hu C."/>
        </authorList>
    </citation>
    <scope>NUCLEOTIDE SEQUENCE [LARGE SCALE GENOMIC DNA]</scope>
    <source>
        <strain evidence="1 2">GB2-A5</strain>
    </source>
</reference>
<keyword evidence="2" id="KW-1185">Reference proteome</keyword>
<sequence>MPETTTLFLGLDYGIWKKHFAKVCIFTDAIAYPQAIAYRNQLFSGKRSHASQIILGNYTH</sequence>
<name>A0ABV0JXH7_9CYAN</name>
<dbReference type="Proteomes" id="UP001442494">
    <property type="component" value="Unassembled WGS sequence"/>
</dbReference>
<organism evidence="1 2">
    <name type="scientific">Funiculus sociatus GB2-A5</name>
    <dbReference type="NCBI Taxonomy" id="2933946"/>
    <lineage>
        <taxon>Bacteria</taxon>
        <taxon>Bacillati</taxon>
        <taxon>Cyanobacteriota</taxon>
        <taxon>Cyanophyceae</taxon>
        <taxon>Coleofasciculales</taxon>
        <taxon>Coleofasciculaceae</taxon>
        <taxon>Funiculus</taxon>
    </lineage>
</organism>
<accession>A0ABV0JXH7</accession>
<proteinExistence type="predicted"/>
<dbReference type="RefSeq" id="WP_190417042.1">
    <property type="nucleotide sequence ID" value="NZ_JAMPKK010000128.1"/>
</dbReference>
<gene>
    <name evidence="1" type="ORF">NDI37_27430</name>
</gene>
<protein>
    <submittedName>
        <fullName evidence="1">Uncharacterized protein</fullName>
    </submittedName>
</protein>
<evidence type="ECO:0000313" key="2">
    <source>
        <dbReference type="Proteomes" id="UP001442494"/>
    </source>
</evidence>
<evidence type="ECO:0000313" key="1">
    <source>
        <dbReference type="EMBL" id="MEP0868170.1"/>
    </source>
</evidence>
<comment type="caution">
    <text evidence="1">The sequence shown here is derived from an EMBL/GenBank/DDBJ whole genome shotgun (WGS) entry which is preliminary data.</text>
</comment>
<dbReference type="EMBL" id="JAMPKK010000128">
    <property type="protein sequence ID" value="MEP0868170.1"/>
    <property type="molecule type" value="Genomic_DNA"/>
</dbReference>